<reference evidence="4" key="1">
    <citation type="submission" date="2020-05" db="EMBL/GenBank/DDBJ databases">
        <title>Phylogenomic resolution of chytrid fungi.</title>
        <authorList>
            <person name="Stajich J.E."/>
            <person name="Amses K."/>
            <person name="Simmons R."/>
            <person name="Seto K."/>
            <person name="Myers J."/>
            <person name="Bonds A."/>
            <person name="Quandt C.A."/>
            <person name="Barry K."/>
            <person name="Liu P."/>
            <person name="Grigoriev I."/>
            <person name="Longcore J.E."/>
            <person name="James T.Y."/>
        </authorList>
    </citation>
    <scope>NUCLEOTIDE SEQUENCE</scope>
    <source>
        <strain evidence="4">PLAUS21</strain>
    </source>
</reference>
<protein>
    <recommendedName>
        <fullName evidence="6">Glutathione S-transferase</fullName>
    </recommendedName>
</protein>
<dbReference type="SUPFAM" id="SSF52833">
    <property type="entry name" value="Thioredoxin-like"/>
    <property type="match status" value="1"/>
</dbReference>
<dbReference type="AlphaFoldDB" id="A0AAD5UC34"/>
<evidence type="ECO:0000313" key="5">
    <source>
        <dbReference type="Proteomes" id="UP001210925"/>
    </source>
</evidence>
<dbReference type="InterPro" id="IPR010987">
    <property type="entry name" value="Glutathione-S-Trfase_C-like"/>
</dbReference>
<dbReference type="PANTHER" id="PTHR44051">
    <property type="entry name" value="GLUTATHIONE S-TRANSFERASE-RELATED"/>
    <property type="match status" value="1"/>
</dbReference>
<dbReference type="Pfam" id="PF02798">
    <property type="entry name" value="GST_N"/>
    <property type="match status" value="1"/>
</dbReference>
<dbReference type="PROSITE" id="PS50405">
    <property type="entry name" value="GST_CTER"/>
    <property type="match status" value="1"/>
</dbReference>
<dbReference type="Proteomes" id="UP001210925">
    <property type="component" value="Unassembled WGS sequence"/>
</dbReference>
<dbReference type="InterPro" id="IPR036282">
    <property type="entry name" value="Glutathione-S-Trfase_C_sf"/>
</dbReference>
<organism evidence="4 5">
    <name type="scientific">Boothiomyces macroporosus</name>
    <dbReference type="NCBI Taxonomy" id="261099"/>
    <lineage>
        <taxon>Eukaryota</taxon>
        <taxon>Fungi</taxon>
        <taxon>Fungi incertae sedis</taxon>
        <taxon>Chytridiomycota</taxon>
        <taxon>Chytridiomycota incertae sedis</taxon>
        <taxon>Chytridiomycetes</taxon>
        <taxon>Rhizophydiales</taxon>
        <taxon>Terramycetaceae</taxon>
        <taxon>Boothiomyces</taxon>
    </lineage>
</organism>
<dbReference type="InterPro" id="IPR036249">
    <property type="entry name" value="Thioredoxin-like_sf"/>
</dbReference>
<comment type="caution">
    <text evidence="4">The sequence shown here is derived from an EMBL/GenBank/DDBJ whole genome shotgun (WGS) entry which is preliminary data.</text>
</comment>
<dbReference type="PANTHER" id="PTHR44051:SF8">
    <property type="entry name" value="GLUTATHIONE S-TRANSFERASE GSTA"/>
    <property type="match status" value="1"/>
</dbReference>
<evidence type="ECO:0000313" key="4">
    <source>
        <dbReference type="EMBL" id="KAJ3254085.1"/>
    </source>
</evidence>
<evidence type="ECO:0000259" key="3">
    <source>
        <dbReference type="PROSITE" id="PS50405"/>
    </source>
</evidence>
<proteinExistence type="inferred from homology"/>
<dbReference type="SUPFAM" id="SSF47616">
    <property type="entry name" value="GST C-terminal domain-like"/>
    <property type="match status" value="1"/>
</dbReference>
<dbReference type="EMBL" id="JADGKB010000093">
    <property type="protein sequence ID" value="KAJ3254085.1"/>
    <property type="molecule type" value="Genomic_DNA"/>
</dbReference>
<dbReference type="InterPro" id="IPR040079">
    <property type="entry name" value="Glutathione_S-Trfase"/>
</dbReference>
<dbReference type="SFLD" id="SFLDG00358">
    <property type="entry name" value="Main_(cytGST)"/>
    <property type="match status" value="1"/>
</dbReference>
<dbReference type="Gene3D" id="3.40.30.10">
    <property type="entry name" value="Glutaredoxin"/>
    <property type="match status" value="1"/>
</dbReference>
<gene>
    <name evidence="4" type="ORF">HK103_007546</name>
</gene>
<feature type="domain" description="GST C-terminal" evidence="3">
    <location>
        <begin position="92"/>
        <end position="212"/>
    </location>
</feature>
<dbReference type="InterPro" id="IPR004045">
    <property type="entry name" value="Glutathione_S-Trfase_N"/>
</dbReference>
<dbReference type="CDD" id="cd03046">
    <property type="entry name" value="GST_N_GTT1_like"/>
    <property type="match status" value="1"/>
</dbReference>
<keyword evidence="5" id="KW-1185">Reference proteome</keyword>
<comment type="similarity">
    <text evidence="1">Belongs to the GST superfamily.</text>
</comment>
<evidence type="ECO:0000256" key="1">
    <source>
        <dbReference type="ARBA" id="ARBA00007409"/>
    </source>
</evidence>
<name>A0AAD5UC34_9FUNG</name>
<dbReference type="Gene3D" id="1.20.1050.10">
    <property type="match status" value="1"/>
</dbReference>
<feature type="domain" description="GST N-terminal" evidence="2">
    <location>
        <begin position="1"/>
        <end position="89"/>
    </location>
</feature>
<dbReference type="SFLD" id="SFLDS00019">
    <property type="entry name" value="Glutathione_Transferase_(cytos"/>
    <property type="match status" value="1"/>
</dbReference>
<sequence length="212" mass="24812">MLILFAYTSRSRAERVVWVLNELGLEYKIIRLNYANITNKESPEYKQLSLVNPNLKVPVLVHAHGNQEFILTESLAICQYLYKLKSRDLLSDPKEEARLYERIYFCVSEIESNLWMLDQSIHIKRYDLNTHTIDNLIQVVQNNISTVERWIEGYACGNTFTLLDVLCYHLLTWASMYSITINEKTREYLALLESRPSCPELMKRAGSHTNIM</sequence>
<accession>A0AAD5UC34</accession>
<dbReference type="PROSITE" id="PS50404">
    <property type="entry name" value="GST_NTER"/>
    <property type="match status" value="1"/>
</dbReference>
<evidence type="ECO:0008006" key="6">
    <source>
        <dbReference type="Google" id="ProtNLM"/>
    </source>
</evidence>
<evidence type="ECO:0000259" key="2">
    <source>
        <dbReference type="PROSITE" id="PS50404"/>
    </source>
</evidence>